<name>A0A5C1DEX6_9NEIS</name>
<reference evidence="1 2" key="1">
    <citation type="submission" date="2019-08" db="EMBL/GenBank/DDBJ databases">
        <title>Chromobacterium paludis, a novel bacterium isolated from a Maryland marsh pond.</title>
        <authorList>
            <person name="Blackburn M.B."/>
            <person name="Gundersen-Rindal D.E."/>
        </authorList>
    </citation>
    <scope>NUCLEOTIDE SEQUENCE [LARGE SCALE GENOMIC DNA]</scope>
    <source>
        <strain evidence="2">IIBBL 257-1</strain>
    </source>
</reference>
<evidence type="ECO:0000313" key="2">
    <source>
        <dbReference type="Proteomes" id="UP000322079"/>
    </source>
</evidence>
<evidence type="ECO:0000313" key="1">
    <source>
        <dbReference type="EMBL" id="QEL55186.1"/>
    </source>
</evidence>
<accession>A0A5C1DEX6</accession>
<keyword evidence="2" id="KW-1185">Reference proteome</keyword>
<dbReference type="Proteomes" id="UP000322079">
    <property type="component" value="Chromosome"/>
</dbReference>
<gene>
    <name evidence="1" type="ORF">FYK34_06210</name>
</gene>
<proteinExistence type="predicted"/>
<sequence length="214" mass="23139">MSNHVTNWVADKLVATEDIEIVDRTPEDFLVVRAKDGYTFLVAVLGVQDVVGLSDVEPLFTAATKPQFVVNVPSKTLWSGSAINHIHAESAAFGTLGDVSRAANMGDAGSYRDKNMVFFINAMEQHSNVSSVTYIYGTVFKVDRKVGASLVVAVIDTYNMSAEDVRNTRSRFGHFDVVVKSTSYGSITSQAEAAAQSMGAQALTFRQLMGMLGN</sequence>
<organism evidence="1 2">
    <name type="scientific">Chromobacterium paludis</name>
    <dbReference type="NCBI Taxonomy" id="2605945"/>
    <lineage>
        <taxon>Bacteria</taxon>
        <taxon>Pseudomonadati</taxon>
        <taxon>Pseudomonadota</taxon>
        <taxon>Betaproteobacteria</taxon>
        <taxon>Neisseriales</taxon>
        <taxon>Chromobacteriaceae</taxon>
        <taxon>Chromobacterium</taxon>
    </lineage>
</organism>
<protein>
    <submittedName>
        <fullName evidence="1">Uncharacterized protein</fullName>
    </submittedName>
</protein>
<dbReference type="RefSeq" id="WP_149295556.1">
    <property type="nucleotide sequence ID" value="NZ_CP043473.1"/>
</dbReference>
<dbReference type="KEGG" id="chrm:FYK34_06210"/>
<dbReference type="EMBL" id="CP043473">
    <property type="protein sequence ID" value="QEL55186.1"/>
    <property type="molecule type" value="Genomic_DNA"/>
</dbReference>
<dbReference type="AlphaFoldDB" id="A0A5C1DEX6"/>